<dbReference type="Gene3D" id="3.40.50.12780">
    <property type="entry name" value="N-terminal domain of ligase-like"/>
    <property type="match status" value="1"/>
</dbReference>
<dbReference type="GO" id="GO:0005777">
    <property type="term" value="C:peroxisome"/>
    <property type="evidence" value="ECO:0007669"/>
    <property type="project" value="UniProtKB-SubCell"/>
</dbReference>
<keyword evidence="8" id="KW-1185">Reference proteome</keyword>
<proteinExistence type="inferred from homology"/>
<accession>A0A9P0GLJ8</accession>
<evidence type="ECO:0000313" key="7">
    <source>
        <dbReference type="EMBL" id="CAH1119728.1"/>
    </source>
</evidence>
<comment type="subcellular location">
    <subcellularLocation>
        <location evidence="1">Peroxisome</location>
    </subcellularLocation>
</comment>
<evidence type="ECO:0000259" key="5">
    <source>
        <dbReference type="Pfam" id="PF00501"/>
    </source>
</evidence>
<dbReference type="SUPFAM" id="SSF56801">
    <property type="entry name" value="Acetyl-CoA synthetase-like"/>
    <property type="match status" value="1"/>
</dbReference>
<protein>
    <submittedName>
        <fullName evidence="7">Uncharacterized protein</fullName>
    </submittedName>
</protein>
<dbReference type="Pfam" id="PF13193">
    <property type="entry name" value="AMP-binding_C"/>
    <property type="match status" value="1"/>
</dbReference>
<organism evidence="7 8">
    <name type="scientific">Phaedon cochleariae</name>
    <name type="common">Mustard beetle</name>
    <dbReference type="NCBI Taxonomy" id="80249"/>
    <lineage>
        <taxon>Eukaryota</taxon>
        <taxon>Metazoa</taxon>
        <taxon>Ecdysozoa</taxon>
        <taxon>Arthropoda</taxon>
        <taxon>Hexapoda</taxon>
        <taxon>Insecta</taxon>
        <taxon>Pterygota</taxon>
        <taxon>Neoptera</taxon>
        <taxon>Endopterygota</taxon>
        <taxon>Coleoptera</taxon>
        <taxon>Polyphaga</taxon>
        <taxon>Cucujiformia</taxon>
        <taxon>Chrysomeloidea</taxon>
        <taxon>Chrysomelidae</taxon>
        <taxon>Chrysomelinae</taxon>
        <taxon>Chrysomelini</taxon>
        <taxon>Phaedon</taxon>
    </lineage>
</organism>
<gene>
    <name evidence="7" type="ORF">PHAECO_LOCUS3808</name>
</gene>
<evidence type="ECO:0000256" key="3">
    <source>
        <dbReference type="ARBA" id="ARBA00022598"/>
    </source>
</evidence>
<dbReference type="InterPro" id="IPR045851">
    <property type="entry name" value="AMP-bd_C_sf"/>
</dbReference>
<dbReference type="Pfam" id="PF00501">
    <property type="entry name" value="AMP-binding"/>
    <property type="match status" value="1"/>
</dbReference>
<comment type="similarity">
    <text evidence="2">Belongs to the ATP-dependent AMP-binding enzyme family.</text>
</comment>
<reference evidence="7" key="2">
    <citation type="submission" date="2022-10" db="EMBL/GenBank/DDBJ databases">
        <authorList>
            <consortium name="ENA_rothamsted_submissions"/>
            <consortium name="culmorum"/>
            <person name="King R."/>
        </authorList>
    </citation>
    <scope>NUCLEOTIDE SEQUENCE</scope>
</reference>
<keyword evidence="3" id="KW-0436">Ligase</keyword>
<evidence type="ECO:0000256" key="2">
    <source>
        <dbReference type="ARBA" id="ARBA00006432"/>
    </source>
</evidence>
<dbReference type="InterPro" id="IPR025110">
    <property type="entry name" value="AMP-bd_C"/>
</dbReference>
<dbReference type="Gene3D" id="3.30.300.30">
    <property type="match status" value="1"/>
</dbReference>
<evidence type="ECO:0000256" key="4">
    <source>
        <dbReference type="ARBA" id="ARBA00023140"/>
    </source>
</evidence>
<dbReference type="Proteomes" id="UP001153737">
    <property type="component" value="Chromosome 13"/>
</dbReference>
<dbReference type="GO" id="GO:0016405">
    <property type="term" value="F:CoA-ligase activity"/>
    <property type="evidence" value="ECO:0007669"/>
    <property type="project" value="TreeGrafter"/>
</dbReference>
<keyword evidence="4" id="KW-0576">Peroxisome</keyword>
<dbReference type="OrthoDB" id="10253869at2759"/>
<name>A0A9P0GLJ8_PHACE</name>
<dbReference type="EMBL" id="OU896719">
    <property type="protein sequence ID" value="CAH1119728.1"/>
    <property type="molecule type" value="Genomic_DNA"/>
</dbReference>
<evidence type="ECO:0000259" key="6">
    <source>
        <dbReference type="Pfam" id="PF13193"/>
    </source>
</evidence>
<dbReference type="AlphaFoldDB" id="A0A9P0GLJ8"/>
<sequence length="609" mass="68064">MENNRPFKNFLMDKKISVKNHQDIISHIEHIEPSLLTKDASQTSKSSDLSKATVNSIISKIGRSKTKSSLELLVGSKISFFKEYGGLGKRYYDRLGNDLDRISQVDVVASITETKGSVRARGIKLAQEMKSLGIVENDIVVISSRSNADQTIVVLATLFLGAIVAPLDPLFSYRECMTLMRQLKPKMCFGDSRTISQIERIVATMGLNAQIVNFSSEGSGASQFSKMLNHKEDESFKPTFIEDPRKSVAFILPSQGTTGDPKLVCLSHQNILVQTMVFQDIFDFPDKVLSFFPLSWFLQTVLICLSFEANTTRILPGAFTERNACKILHDYEIGHAIFGTDLAMRLVTDVAIKDFDLKCLKCVMIGTVNTTKYDIKTLRSLMPHVKFLQNYCLTETGCIAATKIKTYDTSLSKPMSVGSLSLNCKIRIVDFVTKEYLGPDKYGEIYYSGDGQMLGYFKDPENTLSSFEKGFFRTGDLGKYDEDGWLYIKGRICDLLEIDSRPCSPIDVEDIILTHPSVKDVVVIGDERVLIAVVKKKQGKEVGAEALQKFVSDRSPSNIHLTRVVFLDHFPRTTIGNVRKNALREEYLHITIHYTSSLASITTSPSATI</sequence>
<dbReference type="PANTHER" id="PTHR24096:SF149">
    <property type="entry name" value="AMP-BINDING DOMAIN-CONTAINING PROTEIN-RELATED"/>
    <property type="match status" value="1"/>
</dbReference>
<evidence type="ECO:0000256" key="1">
    <source>
        <dbReference type="ARBA" id="ARBA00004275"/>
    </source>
</evidence>
<dbReference type="InterPro" id="IPR000873">
    <property type="entry name" value="AMP-dep_synth/lig_dom"/>
</dbReference>
<evidence type="ECO:0000313" key="8">
    <source>
        <dbReference type="Proteomes" id="UP001153737"/>
    </source>
</evidence>
<feature type="domain" description="AMP-dependent synthetase/ligase" evidence="5">
    <location>
        <begin position="119"/>
        <end position="457"/>
    </location>
</feature>
<dbReference type="InterPro" id="IPR042099">
    <property type="entry name" value="ANL_N_sf"/>
</dbReference>
<dbReference type="PANTHER" id="PTHR24096">
    <property type="entry name" value="LONG-CHAIN-FATTY-ACID--COA LIGASE"/>
    <property type="match status" value="1"/>
</dbReference>
<feature type="domain" description="AMP-binding enzyme C-terminal" evidence="6">
    <location>
        <begin position="508"/>
        <end position="576"/>
    </location>
</feature>
<reference evidence="7" key="1">
    <citation type="submission" date="2022-01" db="EMBL/GenBank/DDBJ databases">
        <authorList>
            <person name="King R."/>
        </authorList>
    </citation>
    <scope>NUCLEOTIDE SEQUENCE</scope>
</reference>